<dbReference type="InterPro" id="IPR036412">
    <property type="entry name" value="HAD-like_sf"/>
</dbReference>
<dbReference type="Gene3D" id="3.40.1110.10">
    <property type="entry name" value="Calcium-transporting ATPase, cytoplasmic domain N"/>
    <property type="match status" value="1"/>
</dbReference>
<dbReference type="Proteomes" id="UP000032740">
    <property type="component" value="Chromosome"/>
</dbReference>
<feature type="transmembrane region" description="Helical" evidence="11">
    <location>
        <begin position="704"/>
        <end position="726"/>
    </location>
</feature>
<keyword evidence="7" id="KW-0067">ATP-binding</keyword>
<feature type="transmembrane region" description="Helical" evidence="11">
    <location>
        <begin position="262"/>
        <end position="281"/>
    </location>
</feature>
<evidence type="ECO:0000256" key="10">
    <source>
        <dbReference type="ARBA" id="ARBA00023136"/>
    </source>
</evidence>
<evidence type="ECO:0000256" key="8">
    <source>
        <dbReference type="ARBA" id="ARBA00022967"/>
    </source>
</evidence>
<dbReference type="InterPro" id="IPR044492">
    <property type="entry name" value="P_typ_ATPase_HD_dom"/>
</dbReference>
<dbReference type="Pfam" id="PF00689">
    <property type="entry name" value="Cation_ATPase_C"/>
    <property type="match status" value="1"/>
</dbReference>
<evidence type="ECO:0000256" key="2">
    <source>
        <dbReference type="ARBA" id="ARBA00005675"/>
    </source>
</evidence>
<dbReference type="RefSeq" id="WP_030003636.1">
    <property type="nucleotide sequence ID" value="NC_022538.1"/>
</dbReference>
<dbReference type="InterPro" id="IPR018303">
    <property type="entry name" value="ATPase_P-typ_P_site"/>
</dbReference>
<keyword evidence="6" id="KW-0547">Nucleotide-binding</keyword>
<dbReference type="InterPro" id="IPR004014">
    <property type="entry name" value="ATPase_P-typ_cation-transptr_N"/>
</dbReference>
<dbReference type="GO" id="GO:0046872">
    <property type="term" value="F:metal ion binding"/>
    <property type="evidence" value="ECO:0007669"/>
    <property type="project" value="UniProtKB-KW"/>
</dbReference>
<dbReference type="Pfam" id="PF00690">
    <property type="entry name" value="Cation_ATPase_N"/>
    <property type="match status" value="1"/>
</dbReference>
<keyword evidence="5" id="KW-0479">Metal-binding</keyword>
<dbReference type="SUPFAM" id="SSF81660">
    <property type="entry name" value="Metal cation-transporting ATPase, ATP-binding domain N"/>
    <property type="match status" value="1"/>
</dbReference>
<evidence type="ECO:0000256" key="7">
    <source>
        <dbReference type="ARBA" id="ARBA00022840"/>
    </source>
</evidence>
<keyword evidence="10 11" id="KW-0472">Membrane</keyword>
<dbReference type="Gene3D" id="3.40.50.1000">
    <property type="entry name" value="HAD superfamily/HAD-like"/>
    <property type="match status" value="1"/>
</dbReference>
<dbReference type="GO" id="GO:0005886">
    <property type="term" value="C:plasma membrane"/>
    <property type="evidence" value="ECO:0007669"/>
    <property type="project" value="UniProtKB-SubCell"/>
</dbReference>
<reference evidence="13 14" key="1">
    <citation type="journal article" date="2013" name="J. Mol. Microbiol. Biotechnol.">
        <title>Analysis of the Complete Genomes of Acholeplasma brassicae , A. palmae and A. laidlawii and Their Comparison to the Obligate Parasites from ' Candidatus Phytoplasma'.</title>
        <authorList>
            <person name="Kube M."/>
            <person name="Siewert C."/>
            <person name="Migdoll A.M."/>
            <person name="Duduk B."/>
            <person name="Holz S."/>
            <person name="Rabus R."/>
            <person name="Seemuller E."/>
            <person name="Mitrovic J."/>
            <person name="Muller I."/>
            <person name="Buttner C."/>
            <person name="Reinhardt R."/>
        </authorList>
    </citation>
    <scope>NUCLEOTIDE SEQUENCE [LARGE SCALE GENOMIC DNA]</scope>
    <source>
        <strain evidence="13 14">J233</strain>
    </source>
</reference>
<dbReference type="InterPro" id="IPR059000">
    <property type="entry name" value="ATPase_P-type_domA"/>
</dbReference>
<dbReference type="FunFam" id="2.70.150.10:FF:000016">
    <property type="entry name" value="Calcium-transporting P-type ATPase putative"/>
    <property type="match status" value="1"/>
</dbReference>
<dbReference type="InterPro" id="IPR023214">
    <property type="entry name" value="HAD_sf"/>
</dbReference>
<dbReference type="GO" id="GO:0140352">
    <property type="term" value="P:export from cell"/>
    <property type="evidence" value="ECO:0007669"/>
    <property type="project" value="UniProtKB-ARBA"/>
</dbReference>
<evidence type="ECO:0000256" key="11">
    <source>
        <dbReference type="SAM" id="Phobius"/>
    </source>
</evidence>
<dbReference type="InterPro" id="IPR008250">
    <property type="entry name" value="ATPase_P-typ_transduc_dom_A_sf"/>
</dbReference>
<sequence>MEAESSQPRLWHKENEDEVLRQLNTTKEGLSDKEALLRLTKDGYNELQGKKRKSVGKMILEQLKDKTNIILMIAASISLVLAIVEQMTNGTVDYIESIVIFTIVILNSTIAIVQERKAENALDALKDLSAPHAKVLREGELSIVLTRELVRGDIVYLEAGDIVPADLRLFDTSELAIQEAALTGESVPVIKDAEIEIEENLSIGDRLNMAYMSTIVTGGNGYGIVVETAMRSEVGKIAQSLNTQENVDTPLKIKLAKLGHNLSIVAIFVCSIVIGLDLIRWDWANNPMTFVSFMPTLMTAVALAIGVIPEGLPTIATVIMALGVTRMAKKNALVKKLPAVETLGSATVVCSDKTGTLTQNKMTVVEVAVNGDFKQGKTRIVENKPINDKIYQPLLKAAMLCNNAEFDPDDENNIIGDPTEGALLYFGKVNKIDLDEIDEKYERVFEQPFDSDRKMMSVVVKDKEKLIGYTKGAIEEVLDEVTHFLDEDGIRKITLEDKKQILTLSTQMAKRALRVLGFATKEIKEVPEEGDDVEEGLTFIGLTGMIDPPRTEVLSAIRSCRDAGVRTVMITGDHKLTAVAIAQSLEIFDENRGDLAVGQDELEKMTDEELKLIIKKVTVFSRVSPQEKLRIVKVMNEVGEITAMTGDGVNDAPALKAAHIGIAMGSGTEVAKDAADLILLDDDFKTIEVAIKEGRRIYKNIIKVVQFLLAGNVAEILMIILAQILGWPTPLIAIHILVINLITDSIPALALGVDPAGRNIMKEKPLKTNSLFSDGLVVRVITHGVFTLIASFAAYAYGILVVDSQPVAMTMSFMILSISQLLHSVNQRSNVASAFKPHDFNKWLYWATFGSLVIVLILSLVPGVQGLFNLVYLTPLQYLLVAVFSFVPFIFVEIEKLIHRIYLKKHKIDYSNM</sequence>
<dbReference type="InterPro" id="IPR050510">
    <property type="entry name" value="Cation_transp_ATPase_P-type"/>
</dbReference>
<dbReference type="PANTHER" id="PTHR43294">
    <property type="entry name" value="SODIUM/POTASSIUM-TRANSPORTING ATPASE SUBUNIT ALPHA"/>
    <property type="match status" value="1"/>
</dbReference>
<dbReference type="FunFam" id="3.40.50.1000:FF:000001">
    <property type="entry name" value="Phospholipid-transporting ATPase IC"/>
    <property type="match status" value="1"/>
</dbReference>
<comment type="similarity">
    <text evidence="2">Belongs to the cation transport ATPase (P-type) (TC 3.A.3) family. Type IIA subfamily.</text>
</comment>
<dbReference type="PANTHER" id="PTHR43294:SF21">
    <property type="entry name" value="CATION TRANSPORTING ATPASE"/>
    <property type="match status" value="1"/>
</dbReference>
<dbReference type="PROSITE" id="PS00154">
    <property type="entry name" value="ATPASE_E1_E2"/>
    <property type="match status" value="1"/>
</dbReference>
<dbReference type="InterPro" id="IPR023299">
    <property type="entry name" value="ATPase_P-typ_cyto_dom_N"/>
</dbReference>
<dbReference type="PRINTS" id="PR00119">
    <property type="entry name" value="CATATPASE"/>
</dbReference>
<protein>
    <submittedName>
        <fullName evidence="13">H+ transporting ATPase, P-type ATPase</fullName>
    </submittedName>
</protein>
<dbReference type="InterPro" id="IPR023298">
    <property type="entry name" value="ATPase_P-typ_TM_dom_sf"/>
</dbReference>
<dbReference type="KEGG" id="apal:BN85411750"/>
<evidence type="ECO:0000256" key="6">
    <source>
        <dbReference type="ARBA" id="ARBA00022741"/>
    </source>
</evidence>
<dbReference type="AlphaFoldDB" id="U4KLK8"/>
<dbReference type="Gene3D" id="1.20.1110.10">
    <property type="entry name" value="Calcium-transporting ATPase, transmembrane domain"/>
    <property type="match status" value="1"/>
</dbReference>
<dbReference type="Pfam" id="PF08282">
    <property type="entry name" value="Hydrolase_3"/>
    <property type="match status" value="1"/>
</dbReference>
<keyword evidence="9 11" id="KW-1133">Transmembrane helix</keyword>
<dbReference type="SUPFAM" id="SSF81665">
    <property type="entry name" value="Calcium ATPase, transmembrane domain M"/>
    <property type="match status" value="1"/>
</dbReference>
<feature type="transmembrane region" description="Helical" evidence="11">
    <location>
        <begin position="301"/>
        <end position="325"/>
    </location>
</feature>
<keyword evidence="14" id="KW-1185">Reference proteome</keyword>
<dbReference type="NCBIfam" id="TIGR01494">
    <property type="entry name" value="ATPase_P-type"/>
    <property type="match status" value="2"/>
</dbReference>
<feature type="transmembrane region" description="Helical" evidence="11">
    <location>
        <begin position="843"/>
        <end position="864"/>
    </location>
</feature>
<evidence type="ECO:0000256" key="3">
    <source>
        <dbReference type="ARBA" id="ARBA00022475"/>
    </source>
</evidence>
<feature type="transmembrane region" description="Helical" evidence="11">
    <location>
        <begin position="876"/>
        <end position="894"/>
    </location>
</feature>
<dbReference type="GO" id="GO:0015662">
    <property type="term" value="F:P-type ion transporter activity"/>
    <property type="evidence" value="ECO:0007669"/>
    <property type="project" value="UniProtKB-ARBA"/>
</dbReference>
<organism evidence="13 14">
    <name type="scientific">Alteracholeplasma palmae (strain ATCC 49389 / J233)</name>
    <name type="common">Acholeplasma palmae</name>
    <dbReference type="NCBI Taxonomy" id="1318466"/>
    <lineage>
        <taxon>Bacteria</taxon>
        <taxon>Bacillati</taxon>
        <taxon>Mycoplasmatota</taxon>
        <taxon>Mollicutes</taxon>
        <taxon>Acholeplasmatales</taxon>
        <taxon>Acholeplasmataceae</taxon>
        <taxon>Acholeplasma</taxon>
    </lineage>
</organism>
<accession>U4KLK8</accession>
<dbReference type="SFLD" id="SFLDG00002">
    <property type="entry name" value="C1.7:_P-type_atpase_like"/>
    <property type="match status" value="1"/>
</dbReference>
<evidence type="ECO:0000313" key="14">
    <source>
        <dbReference type="Proteomes" id="UP000032740"/>
    </source>
</evidence>
<keyword evidence="4 11" id="KW-0812">Transmembrane</keyword>
<dbReference type="SUPFAM" id="SSF81653">
    <property type="entry name" value="Calcium ATPase, transduction domain A"/>
    <property type="match status" value="1"/>
</dbReference>
<gene>
    <name evidence="13" type="ORF">BN85411750</name>
</gene>
<feature type="transmembrane region" description="Helical" evidence="11">
    <location>
        <begin position="94"/>
        <end position="113"/>
    </location>
</feature>
<dbReference type="GO" id="GO:0098662">
    <property type="term" value="P:inorganic cation transmembrane transport"/>
    <property type="evidence" value="ECO:0007669"/>
    <property type="project" value="UniProtKB-ARBA"/>
</dbReference>
<dbReference type="EMBL" id="FO681347">
    <property type="protein sequence ID" value="CCV64752.1"/>
    <property type="molecule type" value="Genomic_DNA"/>
</dbReference>
<name>U4KLK8_ALTPJ</name>
<dbReference type="SFLD" id="SFLDS00003">
    <property type="entry name" value="Haloacid_Dehalogenase"/>
    <property type="match status" value="1"/>
</dbReference>
<dbReference type="InterPro" id="IPR006068">
    <property type="entry name" value="ATPase_P-typ_cation-transptr_C"/>
</dbReference>
<dbReference type="STRING" id="1318466.BN85411750"/>
<dbReference type="OrthoDB" id="9813266at2"/>
<dbReference type="Pfam" id="PF13246">
    <property type="entry name" value="Cation_ATPase"/>
    <property type="match status" value="1"/>
</dbReference>
<dbReference type="SMART" id="SM00831">
    <property type="entry name" value="Cation_ATPase_N"/>
    <property type="match status" value="1"/>
</dbReference>
<dbReference type="PRINTS" id="PR00120">
    <property type="entry name" value="HATPASE"/>
</dbReference>
<evidence type="ECO:0000256" key="9">
    <source>
        <dbReference type="ARBA" id="ARBA00022989"/>
    </source>
</evidence>
<evidence type="ECO:0000256" key="1">
    <source>
        <dbReference type="ARBA" id="ARBA00004651"/>
    </source>
</evidence>
<dbReference type="SFLD" id="SFLDF00027">
    <property type="entry name" value="p-type_atpase"/>
    <property type="match status" value="1"/>
</dbReference>
<feature type="transmembrane region" description="Helical" evidence="11">
    <location>
        <begin position="776"/>
        <end position="800"/>
    </location>
</feature>
<dbReference type="GO" id="GO:0016887">
    <property type="term" value="F:ATP hydrolysis activity"/>
    <property type="evidence" value="ECO:0007669"/>
    <property type="project" value="InterPro"/>
</dbReference>
<evidence type="ECO:0000256" key="4">
    <source>
        <dbReference type="ARBA" id="ARBA00022692"/>
    </source>
</evidence>
<feature type="transmembrane region" description="Helical" evidence="11">
    <location>
        <begin position="67"/>
        <end position="88"/>
    </location>
</feature>
<feature type="transmembrane region" description="Helical" evidence="11">
    <location>
        <begin position="806"/>
        <end position="822"/>
    </location>
</feature>
<evidence type="ECO:0000313" key="13">
    <source>
        <dbReference type="EMBL" id="CCV64752.1"/>
    </source>
</evidence>
<evidence type="ECO:0000259" key="12">
    <source>
        <dbReference type="SMART" id="SM00831"/>
    </source>
</evidence>
<dbReference type="FunFam" id="3.40.50.1000:FF:000028">
    <property type="entry name" value="Calcium-transporting P-type ATPase, putative"/>
    <property type="match status" value="1"/>
</dbReference>
<dbReference type="GO" id="GO:0046873">
    <property type="term" value="F:metal ion transmembrane transporter activity"/>
    <property type="evidence" value="ECO:0007669"/>
    <property type="project" value="UniProtKB-ARBA"/>
</dbReference>
<dbReference type="SUPFAM" id="SSF56784">
    <property type="entry name" value="HAD-like"/>
    <property type="match status" value="1"/>
</dbReference>
<dbReference type="InterPro" id="IPR001757">
    <property type="entry name" value="P_typ_ATPase"/>
</dbReference>
<comment type="subcellular location">
    <subcellularLocation>
        <location evidence="1">Cell membrane</location>
        <topology evidence="1">Multi-pass membrane protein</topology>
    </subcellularLocation>
</comment>
<evidence type="ECO:0000256" key="5">
    <source>
        <dbReference type="ARBA" id="ARBA00022723"/>
    </source>
</evidence>
<dbReference type="HOGENOM" id="CLU_002360_3_3_14"/>
<dbReference type="GO" id="GO:0005524">
    <property type="term" value="F:ATP binding"/>
    <property type="evidence" value="ECO:0007669"/>
    <property type="project" value="UniProtKB-KW"/>
</dbReference>
<proteinExistence type="inferred from homology"/>
<dbReference type="Gene3D" id="2.70.150.10">
    <property type="entry name" value="Calcium-transporting ATPase, cytoplasmic transduction domain A"/>
    <property type="match status" value="1"/>
</dbReference>
<dbReference type="GO" id="GO:0019829">
    <property type="term" value="F:ATPase-coupled monoatomic cation transmembrane transporter activity"/>
    <property type="evidence" value="ECO:0007669"/>
    <property type="project" value="UniProtKB-ARBA"/>
</dbReference>
<keyword evidence="8" id="KW-1278">Translocase</keyword>
<dbReference type="Pfam" id="PF00122">
    <property type="entry name" value="E1-E2_ATPase"/>
    <property type="match status" value="1"/>
</dbReference>
<feature type="domain" description="Cation-transporting P-type ATPase N-terminal" evidence="12">
    <location>
        <begin position="10"/>
        <end position="83"/>
    </location>
</feature>
<keyword evidence="3" id="KW-1003">Cell membrane</keyword>
<feature type="transmembrane region" description="Helical" evidence="11">
    <location>
        <begin position="732"/>
        <end position="755"/>
    </location>
</feature>